<evidence type="ECO:0000313" key="5">
    <source>
        <dbReference type="EMBL" id="CAI3984553.1"/>
    </source>
</evidence>
<dbReference type="InterPro" id="IPR036812">
    <property type="entry name" value="NAD(P)_OxRdtase_dom_sf"/>
</dbReference>
<evidence type="ECO:0000256" key="2">
    <source>
        <dbReference type="ARBA" id="ARBA00022857"/>
    </source>
</evidence>
<keyword evidence="2" id="KW-0521">NADP</keyword>
<dbReference type="EMBL" id="CAMXCT010000898">
    <property type="protein sequence ID" value="CAI3984553.1"/>
    <property type="molecule type" value="Genomic_DNA"/>
</dbReference>
<gene>
    <name evidence="5" type="ORF">C1SCF055_LOCUS12081</name>
</gene>
<evidence type="ECO:0000313" key="7">
    <source>
        <dbReference type="EMBL" id="CAL4771865.1"/>
    </source>
</evidence>
<dbReference type="EMBL" id="CAMXCT020000898">
    <property type="protein sequence ID" value="CAL1137928.1"/>
    <property type="molecule type" value="Genomic_DNA"/>
</dbReference>
<evidence type="ECO:0000259" key="4">
    <source>
        <dbReference type="Pfam" id="PF00248"/>
    </source>
</evidence>
<name>A0A9P1C4B8_9DINO</name>
<sequence>MVLPRSPQPDRVWRHLERLKAKGLLKALGVKDFKAEEVEFLPHGGAAVEYALCAFTPYRHGPSRSTWRRFGERSIALAATGLLSDWPRPLRPREDPHVLAVARRVGKTGAQVLLRWALQLGLAVTFHTERPRHVAENLGALDGADLSTTELQLLSALATLAEPLPPGDGFAHPYEKMPIAPRLGEL</sequence>
<dbReference type="GO" id="GO:0016616">
    <property type="term" value="F:oxidoreductase activity, acting on the CH-OH group of donors, NAD or NADP as acceptor"/>
    <property type="evidence" value="ECO:0007669"/>
    <property type="project" value="UniProtKB-ARBA"/>
</dbReference>
<dbReference type="Pfam" id="PF00248">
    <property type="entry name" value="Aldo_ket_red"/>
    <property type="match status" value="1"/>
</dbReference>
<dbReference type="AlphaFoldDB" id="A0A9P1C4B8"/>
<proteinExistence type="inferred from homology"/>
<organism evidence="5">
    <name type="scientific">Cladocopium goreaui</name>
    <dbReference type="NCBI Taxonomy" id="2562237"/>
    <lineage>
        <taxon>Eukaryota</taxon>
        <taxon>Sar</taxon>
        <taxon>Alveolata</taxon>
        <taxon>Dinophyceae</taxon>
        <taxon>Suessiales</taxon>
        <taxon>Symbiodiniaceae</taxon>
        <taxon>Cladocopium</taxon>
    </lineage>
</organism>
<keyword evidence="3" id="KW-0560">Oxidoreductase</keyword>
<dbReference type="PRINTS" id="PR00069">
    <property type="entry name" value="ALDKETRDTASE"/>
</dbReference>
<keyword evidence="8" id="KW-1185">Reference proteome</keyword>
<dbReference type="Gene3D" id="3.20.20.100">
    <property type="entry name" value="NADP-dependent oxidoreductase domain"/>
    <property type="match status" value="1"/>
</dbReference>
<comment type="caution">
    <text evidence="5">The sequence shown here is derived from an EMBL/GenBank/DDBJ whole genome shotgun (WGS) entry which is preliminary data.</text>
</comment>
<dbReference type="InterPro" id="IPR023210">
    <property type="entry name" value="NADP_OxRdtase_dom"/>
</dbReference>
<dbReference type="PANTHER" id="PTHR43827">
    <property type="entry name" value="2,5-DIKETO-D-GLUCONIC ACID REDUCTASE"/>
    <property type="match status" value="1"/>
</dbReference>
<protein>
    <submittedName>
        <fullName evidence="7">NADP-dependent oxidoreductase domain-containing protein</fullName>
    </submittedName>
</protein>
<evidence type="ECO:0000313" key="8">
    <source>
        <dbReference type="Proteomes" id="UP001152797"/>
    </source>
</evidence>
<evidence type="ECO:0000313" key="6">
    <source>
        <dbReference type="EMBL" id="CAL1137928.1"/>
    </source>
</evidence>
<dbReference type="PANTHER" id="PTHR43827:SF3">
    <property type="entry name" value="NADP-DEPENDENT OXIDOREDUCTASE DOMAIN-CONTAINING PROTEIN"/>
    <property type="match status" value="1"/>
</dbReference>
<dbReference type="SUPFAM" id="SSF51430">
    <property type="entry name" value="NAD(P)-linked oxidoreductase"/>
    <property type="match status" value="1"/>
</dbReference>
<evidence type="ECO:0000256" key="3">
    <source>
        <dbReference type="ARBA" id="ARBA00023002"/>
    </source>
</evidence>
<dbReference type="Proteomes" id="UP001152797">
    <property type="component" value="Unassembled WGS sequence"/>
</dbReference>
<comment type="similarity">
    <text evidence="1">Belongs to the aldo/keto reductase family.</text>
</comment>
<dbReference type="OrthoDB" id="408623at2759"/>
<feature type="domain" description="NADP-dependent oxidoreductase" evidence="4">
    <location>
        <begin position="10"/>
        <end position="156"/>
    </location>
</feature>
<dbReference type="EMBL" id="CAMXCT030000898">
    <property type="protein sequence ID" value="CAL4771865.1"/>
    <property type="molecule type" value="Genomic_DNA"/>
</dbReference>
<reference evidence="5" key="1">
    <citation type="submission" date="2022-10" db="EMBL/GenBank/DDBJ databases">
        <authorList>
            <person name="Chen Y."/>
            <person name="Dougan E. K."/>
            <person name="Chan C."/>
            <person name="Rhodes N."/>
            <person name="Thang M."/>
        </authorList>
    </citation>
    <scope>NUCLEOTIDE SEQUENCE</scope>
</reference>
<reference evidence="6" key="2">
    <citation type="submission" date="2024-04" db="EMBL/GenBank/DDBJ databases">
        <authorList>
            <person name="Chen Y."/>
            <person name="Shah S."/>
            <person name="Dougan E. K."/>
            <person name="Thang M."/>
            <person name="Chan C."/>
        </authorList>
    </citation>
    <scope>NUCLEOTIDE SEQUENCE [LARGE SCALE GENOMIC DNA]</scope>
</reference>
<accession>A0A9P1C4B8</accession>
<evidence type="ECO:0000256" key="1">
    <source>
        <dbReference type="ARBA" id="ARBA00007905"/>
    </source>
</evidence>
<dbReference type="InterPro" id="IPR020471">
    <property type="entry name" value="AKR"/>
</dbReference>